<dbReference type="SUPFAM" id="SSF56672">
    <property type="entry name" value="DNA/RNA polymerases"/>
    <property type="match status" value="1"/>
</dbReference>
<evidence type="ECO:0000256" key="1">
    <source>
        <dbReference type="SAM" id="MobiDB-lite"/>
    </source>
</evidence>
<accession>A0A914DTY8</accession>
<dbReference type="GO" id="GO:0003676">
    <property type="term" value="F:nucleic acid binding"/>
    <property type="evidence" value="ECO:0007669"/>
    <property type="project" value="InterPro"/>
</dbReference>
<dbReference type="Pfam" id="PF05585">
    <property type="entry name" value="DUF1758"/>
    <property type="match status" value="1"/>
</dbReference>
<dbReference type="GO" id="GO:0042575">
    <property type="term" value="C:DNA polymerase complex"/>
    <property type="evidence" value="ECO:0007669"/>
    <property type="project" value="UniProtKB-ARBA"/>
</dbReference>
<evidence type="ECO:0000259" key="4">
    <source>
        <dbReference type="Pfam" id="PF07245"/>
    </source>
</evidence>
<dbReference type="InterPro" id="IPR036397">
    <property type="entry name" value="RNaseH_sf"/>
</dbReference>
<evidence type="ECO:0000259" key="5">
    <source>
        <dbReference type="Pfam" id="PF18701"/>
    </source>
</evidence>
<feature type="region of interest" description="Disordered" evidence="1">
    <location>
        <begin position="512"/>
        <end position="543"/>
    </location>
</feature>
<dbReference type="InterPro" id="IPR043502">
    <property type="entry name" value="DNA/RNA_pol_sf"/>
</dbReference>
<protein>
    <submittedName>
        <fullName evidence="7">Integrase catalytic domain-containing protein</fullName>
    </submittedName>
</protein>
<proteinExistence type="predicted"/>
<feature type="domain" description="Phlebovirus glycoprotein G2 fusion" evidence="4">
    <location>
        <begin position="2128"/>
        <end position="2417"/>
    </location>
</feature>
<keyword evidence="2" id="KW-0812">Transmembrane</keyword>
<keyword evidence="2" id="KW-0472">Membrane</keyword>
<organism evidence="6 7">
    <name type="scientific">Acrobeloides nanus</name>
    <dbReference type="NCBI Taxonomy" id="290746"/>
    <lineage>
        <taxon>Eukaryota</taxon>
        <taxon>Metazoa</taxon>
        <taxon>Ecdysozoa</taxon>
        <taxon>Nematoda</taxon>
        <taxon>Chromadorea</taxon>
        <taxon>Rhabditida</taxon>
        <taxon>Tylenchina</taxon>
        <taxon>Cephalobomorpha</taxon>
        <taxon>Cephaloboidea</taxon>
        <taxon>Cephalobidae</taxon>
        <taxon>Acrobeloides</taxon>
    </lineage>
</organism>
<evidence type="ECO:0000259" key="3">
    <source>
        <dbReference type="Pfam" id="PF05585"/>
    </source>
</evidence>
<evidence type="ECO:0000313" key="6">
    <source>
        <dbReference type="Proteomes" id="UP000887540"/>
    </source>
</evidence>
<dbReference type="InterPro" id="IPR009878">
    <property type="entry name" value="Phlebovirus_G2_fusion"/>
</dbReference>
<dbReference type="InterPro" id="IPR012337">
    <property type="entry name" value="RNaseH-like_sf"/>
</dbReference>
<evidence type="ECO:0000256" key="2">
    <source>
        <dbReference type="SAM" id="Phobius"/>
    </source>
</evidence>
<dbReference type="InterPro" id="IPR008042">
    <property type="entry name" value="Retrotrans_Pao"/>
</dbReference>
<feature type="domain" description="DUF5641" evidence="5">
    <location>
        <begin position="1714"/>
        <end position="1812"/>
    </location>
</feature>
<feature type="region of interest" description="Disordered" evidence="1">
    <location>
        <begin position="358"/>
        <end position="389"/>
    </location>
</feature>
<dbReference type="InterPro" id="IPR008737">
    <property type="entry name" value="DUF1758"/>
</dbReference>
<dbReference type="SUPFAM" id="SSF53098">
    <property type="entry name" value="Ribonuclease H-like"/>
    <property type="match status" value="1"/>
</dbReference>
<evidence type="ECO:0000313" key="7">
    <source>
        <dbReference type="WBParaSite" id="ACRNAN_scaffold388.g27819.t1"/>
    </source>
</evidence>
<feature type="transmembrane region" description="Helical" evidence="2">
    <location>
        <begin position="2039"/>
        <end position="2059"/>
    </location>
</feature>
<dbReference type="Pfam" id="PF07245">
    <property type="entry name" value="Phlebovirus_G2"/>
    <property type="match status" value="1"/>
</dbReference>
<dbReference type="InterPro" id="IPR005312">
    <property type="entry name" value="DUF1759"/>
</dbReference>
<dbReference type="WBParaSite" id="ACRNAN_scaffold388.g27819.t1">
    <property type="protein sequence ID" value="ACRNAN_scaffold388.g27819.t1"/>
    <property type="gene ID" value="ACRNAN_scaffold388.g27819"/>
</dbReference>
<dbReference type="Gene3D" id="3.30.420.10">
    <property type="entry name" value="Ribonuclease H-like superfamily/Ribonuclease H"/>
    <property type="match status" value="1"/>
</dbReference>
<dbReference type="GO" id="GO:0006259">
    <property type="term" value="P:DNA metabolic process"/>
    <property type="evidence" value="ECO:0007669"/>
    <property type="project" value="UniProtKB-ARBA"/>
</dbReference>
<sequence length="2769" mass="319567">MSDKKGSYSSGPIRTQLGAAYSRLDDALKKFIVEFNAGKFSPAQKVDEGTEVYLERLNFEESQFLILYEKIERNLNTMIILVQDWTLMISNDSIGREALEYERFIAEVKDFPSLMGNSQEKLAELKGLKNTYTYKIKNTSNELKRLHRVAESVVSSTASSRRSSRAGSPNRTRLRMKKVDIPTFNGKLREWPQFISMFAAIVDNTTMSGTEKFIILKSLLADEPLKMIKDITISDANYRAAFDSLKARYGDQTRLVHELFHDLQTLKATGEVNKVLRTTYNEINSIILQLKNENENVDNEYIRYNIGQKFPEIIHTEIEKSKEECKNAGEVWSTTKLLNTIEKKIVLMEKVHHNVQSSKPKYFSNRSHEKSHRTRPYWDPRESQPTKNFSSAFATNTKTTSDSEEITDLAQAFAVKTDLHPKWDPEKNRPCFFCQGAHFPSSCLKVLEEEDRKKTMEEMDPPRCTKCTSSRHKTEACDIRLGPCKHCKKGRHHIVFCKRHIQDLKRRFYKEPFQNKPSQEKKPQFQKKNAFPKHKNPNRGFKASATFNVVEGQSKSEDGYDTDAFNECSESETEYETESESEEYSNKARAEVEITDRDKPIKITLLSCIRVFFQNPDFPELSTWTLAFMDSGSVGKSNSYILEDLADKLALQGPCQKLKLNTLNNSTQEKHVRSVRLNIRTVNGSFFPVELKTLESLTVKPVPAFILDKTRMPDLDLQDETLEPIEVIPQILLGQKYFCQLVEFANIKHLPSGFLYMPTKIGPMLAGEGLARLSSNQTDVISSCSFHACSYENNEVYASLGHSYAAEFEEDINSTFKVTSPEFEPETAAELLCNPETLEKAVESLSLLETIGVSDSPHQDDDEIAYEKIRKSIRRLSNGRYEAGWPWKYSPKLIQKFSDNINEQLKLDVIEKVPDSVHDGPPHYIPFHAVYKMSNSGELKMRIVNDASAKTGSQGKSMNQYIFRGPVMLPESYPAIGPTPENIETYRPCVIWFGVIASPAILGVVIDHHLVTYYPELAERILRETYVDNDAQMHLRDYLSNSPNLMNSLKEDIKTKDKVVKVLGVLWDSTSDCFILKIKPPTQGKPITKRVILMDIYKQFDPPGLTAPLFVSAKLLMQEIWIKKLSWDEIVPARVGQKWSEITKGWNGSEIRVPRFIGDSSPPKSFQLHCYSDASQHAYACACMLRILHENGKISRQLMFSKSRIRPIPKLVKKKNKVTSELHQNTSEEDEKEVMKGLSIPTLELMGLLCVTRAANYLKNELNINIESTYVWTDSRVVLAWVVRRRTLKRFVENRVKEIRAHQRKNNITFLYVETSKNPADIGSRGASYDELANSYLWWHGPEELEQHPETWLKNQPDLQKLPEDDEEVYGMAVKMDEIQEALVFFDVKKTKFFNLTWMKLCKTMVFVLRFLKLKIIVKLPENRKIVDKFRSIRSGSVTAEELELAEHLLVRQTQKETSVNNKELKHLNLQEDENGILRSIGRLANSSLNPNAKFPIFLPRKHQYTQLIILHYHLKNLHGGNAQALADIREKFWIPRGRWAVRHAIRRLCFQCRKFNAKPFRLPAMPALPSRRVTEDRIWKDVGLDFFGPVQVRTLSNEVKKIWVALFTCFRIRAIYVDIVLDNSAEMFLNCLRRFISQYGAPATITSDNAQEAESMVNSRPLTYVSEDVNDFEVLQPSDFIVPCMQQGTPVINLENNEYKPFPGSREKLLALWQKSSEYLKKFWDTFHHLYLKNLREHHILLHKQPYLTTSREPHLNEIVIVEEDNIPRGTWKIARIVELHRNSDNAVYAAKIFTSDRRNLKRSIGQLIPLEVTDEFYTSNSKTSKEQPKEQQLTEEEAKDEEKITDPEKDKTTNKKMHHYNLRNRLRMHVSSVFLFIFLIFSVFKSTLNAEIMPISGKCTRKGIELNLAPNIRQVRTCVKPYCFENSYLSALEHVLFPKHLLLYFQNVEITYWIGGSEQENQFFMSCPPLKTCEIIECRLSNLCLDYLANPHCLPWISLFLVALLTYMFVSTVYITIRTIIDICDAVDRTRRSVTKILGFIWNVLYWSYQNIFYQIYRKISNLFYKEPKEKADGQNDLFRVCVDVQERPQLQHRRVSQVLREAARLCIIALTLASIGPRKTLARDCAEIVTATLDTIVCKLEFGKLICPFNKATRFSIPPYGQTLCFQVHNINGEPISTIEFTVKNIEFICSPVSHHFTREFELKHHDEKLCAMEGNCRGTFCAELRPQQYVKEMDAFANRPGHNICAESCGWFTCKCPLPTAGCLVGRVYADETNDKTVHEIVSCPFWTLSLLIHGQVITNNNTKDISMSLKPGVTWKSKDLDLQATLISQITPPTSLWNSFFINNGTHYALIRDDAFENSKLLHCDDLESALKFDCKFPLDVCQYTAAETSFNVNCKPCIFTKAYEDSLLPLVFLFDYFYFSRFKAISAIVSPYNLPFLGKNSIKMFPRRPFYNRESAYRRNENRFITRRTPSPTRRSEVYLANPPRGINRPRNYHHQKCPYLCSNFKGHRPEECQEFITPSERVSCLIAQGKCTLCVTRHTSSNCPDPRQSRRSCEFCRKAKLNPIRSAACNDHHKAHCVPHFYRRDIHNSALRKWYEDHGGLSYYIERVIKSTESLASNEALGLEPPPSIPELEDRAISPLRMDEALDYNEEPCYDQEPAPQGAPSPTHEIDMNNLELQDEINENEETEPKNESFLKQLRNHFNENVIGKMKNMHEWLSSHGIEESQHSVYIETLIELKDQIFNYFREEDLPYPGDLMMLLGM</sequence>
<dbReference type="Gene3D" id="2.60.98.50">
    <property type="match status" value="1"/>
</dbReference>
<dbReference type="Pfam" id="PF05380">
    <property type="entry name" value="Peptidase_A17"/>
    <property type="match status" value="2"/>
</dbReference>
<feature type="compositionally biased region" description="Basic and acidic residues" evidence="1">
    <location>
        <begin position="1842"/>
        <end position="1855"/>
    </location>
</feature>
<dbReference type="Pfam" id="PF03564">
    <property type="entry name" value="DUF1759"/>
    <property type="match status" value="1"/>
</dbReference>
<name>A0A914DTY8_9BILA</name>
<feature type="transmembrane region" description="Helical" evidence="2">
    <location>
        <begin position="1998"/>
        <end position="2019"/>
    </location>
</feature>
<keyword evidence="2" id="KW-1133">Transmembrane helix</keyword>
<dbReference type="Pfam" id="PF18701">
    <property type="entry name" value="DUF5641"/>
    <property type="match status" value="1"/>
</dbReference>
<keyword evidence="6" id="KW-1185">Reference proteome</keyword>
<dbReference type="PANTHER" id="PTHR47331">
    <property type="entry name" value="PHD-TYPE DOMAIN-CONTAINING PROTEIN"/>
    <property type="match status" value="1"/>
</dbReference>
<dbReference type="Proteomes" id="UP000887540">
    <property type="component" value="Unplaced"/>
</dbReference>
<dbReference type="InterPro" id="IPR040676">
    <property type="entry name" value="DUF5641"/>
</dbReference>
<feature type="domain" description="DUF1758" evidence="3">
    <location>
        <begin position="613"/>
        <end position="766"/>
    </location>
</feature>
<feature type="region of interest" description="Disordered" evidence="1">
    <location>
        <begin position="1821"/>
        <end position="1858"/>
    </location>
</feature>
<reference evidence="7" key="1">
    <citation type="submission" date="2022-11" db="UniProtKB">
        <authorList>
            <consortium name="WormBaseParasite"/>
        </authorList>
    </citation>
    <scope>IDENTIFICATION</scope>
</reference>